<protein>
    <submittedName>
        <fullName evidence="8">Uncharacterized protein</fullName>
    </submittedName>
</protein>
<feature type="domain" description="Disease resistance protein At4g27190-like leucine-rich repeats" evidence="7">
    <location>
        <begin position="1096"/>
        <end position="1238"/>
    </location>
</feature>
<evidence type="ECO:0000259" key="7">
    <source>
        <dbReference type="Pfam" id="PF23247"/>
    </source>
</evidence>
<dbReference type="Pfam" id="PF00931">
    <property type="entry name" value="NB-ARC"/>
    <property type="match status" value="1"/>
</dbReference>
<accession>A5BH36</accession>
<evidence type="ECO:0000256" key="5">
    <source>
        <dbReference type="SAM" id="Coils"/>
    </source>
</evidence>
<feature type="domain" description="Disease resistance protein At4g27190-like leucine-rich repeats" evidence="7">
    <location>
        <begin position="801"/>
        <end position="906"/>
    </location>
</feature>
<dbReference type="GO" id="GO:0006952">
    <property type="term" value="P:defense response"/>
    <property type="evidence" value="ECO:0007669"/>
    <property type="project" value="UniProtKB-KW"/>
</dbReference>
<dbReference type="ExpressionAtlas" id="A5BH36">
    <property type="expression patterns" value="baseline and differential"/>
</dbReference>
<evidence type="ECO:0000256" key="3">
    <source>
        <dbReference type="ARBA" id="ARBA00022821"/>
    </source>
</evidence>
<comment type="similarity">
    <text evidence="1">Belongs to the disease resistance NB-LRR family.</text>
</comment>
<dbReference type="EMBL" id="AM459347">
    <property type="protein sequence ID" value="CAN83232.1"/>
    <property type="molecule type" value="Genomic_DNA"/>
</dbReference>
<reference evidence="8" key="1">
    <citation type="journal article" date="2007" name="PLoS ONE">
        <title>The first genome sequence of an elite grapevine cultivar (Pinot noir Vitis vinifera L.): coping with a highly heterozygous genome.</title>
        <authorList>
            <person name="Velasco R."/>
            <person name="Zharkikh A."/>
            <person name="Troggio M."/>
            <person name="Cartwright D.A."/>
            <person name="Cestaro A."/>
            <person name="Pruss D."/>
            <person name="Pindo M."/>
            <person name="FitzGerald L.M."/>
            <person name="Vezzulli S."/>
            <person name="Reid J."/>
            <person name="Malacarne G."/>
            <person name="Iliev D."/>
            <person name="Coppola G."/>
            <person name="Wardell B."/>
            <person name="Micheletti D."/>
            <person name="Macalma T."/>
            <person name="Facci M."/>
            <person name="Mitchell J.T."/>
            <person name="Perazzolli M."/>
            <person name="Eldredge G."/>
            <person name="Gatto P."/>
            <person name="Oyzerski R."/>
            <person name="Moretto M."/>
            <person name="Gutin N."/>
            <person name="Stefanini M."/>
            <person name="Chen Y."/>
            <person name="Segala C."/>
            <person name="Davenport C."/>
            <person name="Dematte L."/>
            <person name="Mraz A."/>
            <person name="Battilana J."/>
            <person name="Stormo K."/>
            <person name="Costa F."/>
            <person name="Tao Q."/>
            <person name="Si-Ammour A."/>
            <person name="Harkins T."/>
            <person name="Lackey A."/>
            <person name="Perbost C."/>
            <person name="Taillon B."/>
            <person name="Stella A."/>
            <person name="Solovyev V."/>
            <person name="Fawcett J.A."/>
            <person name="Sterck L."/>
            <person name="Vandepoele K."/>
            <person name="Grando S.M."/>
            <person name="Toppo S."/>
            <person name="Moser C."/>
            <person name="Lanchbury J."/>
            <person name="Bogden R."/>
            <person name="Skolnick M."/>
            <person name="Sgaramella V."/>
            <person name="Bhatnagar S.K."/>
            <person name="Fontana P."/>
            <person name="Gutin A."/>
            <person name="Van de Peer Y."/>
            <person name="Salamini F."/>
            <person name="Viola R."/>
        </authorList>
    </citation>
    <scope>NUCLEOTIDE SEQUENCE</scope>
</reference>
<dbReference type="PANTHER" id="PTHR33463">
    <property type="entry name" value="NB-ARC DOMAIN-CONTAINING PROTEIN-RELATED"/>
    <property type="match status" value="1"/>
</dbReference>
<gene>
    <name evidence="8" type="ORF">VITISV_021876</name>
</gene>
<dbReference type="SUPFAM" id="SSF52540">
    <property type="entry name" value="P-loop containing nucleoside triphosphate hydrolases"/>
    <property type="match status" value="1"/>
</dbReference>
<dbReference type="InterPro" id="IPR057135">
    <property type="entry name" value="At4g27190-like_LRR"/>
</dbReference>
<keyword evidence="4" id="KW-0067">ATP-binding</keyword>
<organism evidence="8">
    <name type="scientific">Vitis vinifera</name>
    <name type="common">Grape</name>
    <dbReference type="NCBI Taxonomy" id="29760"/>
    <lineage>
        <taxon>Eukaryota</taxon>
        <taxon>Viridiplantae</taxon>
        <taxon>Streptophyta</taxon>
        <taxon>Embryophyta</taxon>
        <taxon>Tracheophyta</taxon>
        <taxon>Spermatophyta</taxon>
        <taxon>Magnoliopsida</taxon>
        <taxon>eudicotyledons</taxon>
        <taxon>Gunneridae</taxon>
        <taxon>Pentapetalae</taxon>
        <taxon>rosids</taxon>
        <taxon>Vitales</taxon>
        <taxon>Vitaceae</taxon>
        <taxon>Viteae</taxon>
        <taxon>Vitis</taxon>
    </lineage>
</organism>
<keyword evidence="3" id="KW-0611">Plant defense</keyword>
<dbReference type="Gene3D" id="3.80.10.10">
    <property type="entry name" value="Ribonuclease Inhibitor"/>
    <property type="match status" value="3"/>
</dbReference>
<feature type="domain" description="Disease resistance protein At4g27190-like leucine-rich repeats" evidence="7">
    <location>
        <begin position="1467"/>
        <end position="1583"/>
    </location>
</feature>
<dbReference type="PANTHER" id="PTHR33463:SF198">
    <property type="entry name" value="RPP4C3"/>
    <property type="match status" value="1"/>
</dbReference>
<keyword evidence="5" id="KW-0175">Coiled coil</keyword>
<evidence type="ECO:0000256" key="2">
    <source>
        <dbReference type="ARBA" id="ARBA00022741"/>
    </source>
</evidence>
<feature type="domain" description="Disease resistance protein At4g27190-like leucine-rich repeats" evidence="7">
    <location>
        <begin position="933"/>
        <end position="1021"/>
    </location>
</feature>
<evidence type="ECO:0000259" key="6">
    <source>
        <dbReference type="Pfam" id="PF00931"/>
    </source>
</evidence>
<dbReference type="SUPFAM" id="SSF52047">
    <property type="entry name" value="RNI-like"/>
    <property type="match status" value="1"/>
</dbReference>
<dbReference type="InterPro" id="IPR027417">
    <property type="entry name" value="P-loop_NTPase"/>
</dbReference>
<dbReference type="GO" id="GO:0043531">
    <property type="term" value="F:ADP binding"/>
    <property type="evidence" value="ECO:0007669"/>
    <property type="project" value="InterPro"/>
</dbReference>
<dbReference type="Gene3D" id="1.10.8.430">
    <property type="entry name" value="Helical domain of apoptotic protease-activating factors"/>
    <property type="match status" value="1"/>
</dbReference>
<dbReference type="InterPro" id="IPR042197">
    <property type="entry name" value="Apaf_helical"/>
</dbReference>
<dbReference type="InterPro" id="IPR002182">
    <property type="entry name" value="NB-ARC"/>
</dbReference>
<evidence type="ECO:0000256" key="4">
    <source>
        <dbReference type="ARBA" id="ARBA00022840"/>
    </source>
</evidence>
<evidence type="ECO:0000256" key="1">
    <source>
        <dbReference type="ARBA" id="ARBA00008894"/>
    </source>
</evidence>
<dbReference type="SUPFAM" id="SSF52058">
    <property type="entry name" value="L domain-like"/>
    <property type="match status" value="2"/>
</dbReference>
<name>A5BH36_VITVI</name>
<dbReference type="InterPro" id="IPR032675">
    <property type="entry name" value="LRR_dom_sf"/>
</dbReference>
<feature type="domain" description="NB-ARC" evidence="6">
    <location>
        <begin position="157"/>
        <end position="319"/>
    </location>
</feature>
<dbReference type="Pfam" id="PF23247">
    <property type="entry name" value="LRR_RPS2"/>
    <property type="match status" value="5"/>
</dbReference>
<dbReference type="PRINTS" id="PR00364">
    <property type="entry name" value="DISEASERSIST"/>
</dbReference>
<sequence>MVEIVLSVAAKVSEYLVDPAIRQLGYLFNYRANIEDLSQQVEKLRDARARLQHSVDEAIGNGHIIEDDVRKWMKRADGFIQNACKFLEDEKEARKSCFNGLCPNLKSRYQLSREARKKAGVAVEIHGAGQFERVSYRAPLQEIRTAPSEALESRMLTLNEVMEALRDANINRIGVWGMGGVGKSTLVKQVAEQAEQEKLFRKVVMVPVIQTPDFKGIQQQIADKLGMKFEEVSEQGRADRLHQRIKQENTILIILDDLWAELELEKVGIPSPDDHKGCKLVLTSRNKQVLSNEMSTQKDFRVQHLQEDETWILFKNTAGDSIENPELQPIAVDVAKECAGLPIAIVTVAKALKNKNVSIWKDALQQLNSQTSTNITGMETKVYSSLKLSYEHLEGDEVKSLFLLCGLFSNYIYIRDLLKYGMGLRLFQGTNTLEEAKNRIDTLVDNLKSSNLLLETGHNAVVRMHDVVRSVALDISSKDHHVFTLQQTTGRVEKWPRIDELQKVIWVNQDECDIHELPEGLVCPKLKLFICCLKTNSAVKIPNTFFEGMKQLQVLDFTQMHLPSLPSSLQCLANLQTLLLYGCKLGDIGIITELKKLEILSLIDSDIEQLPREIAQLTHLRLLDLSDSSTIKVIPSGVISSLSQLEDLCMENSFTQWEGEGKSNACLAELKHLSHLTSLDIQIPDAKLLPKDVVFENLVRYRIFVGDVWIWEENYKTNRTLKLKKFDTSLHLVDGISKLLKITEDLHLRELCGGTNVLSKLDGEGFFKLKHLNVESSPEIQYIVNSLDLTSPHGAFPVMETLSLNQLINLQEVCHGQFPVESSRKQSFGCLRKVEVEDCDGLKFLFSLSVARGLSQLEEIKVTRCKSMVEMVSQERKEIREDADNVPLFPELRHLTLEDLPKLSNFCFEENPVLPKPASTIVGPSTPPLNQPEIRDGQLLLSFGGNLRSLKLKNCMSLLKLFPPSLLQNLEELIVENCGQLEHVFDLEELNVDDGHVELLPKLKELRLIGLPKLRHICNCGSSRNHFPSSMASAPVGNIIFPKLSDITLESLPNLTSFVSPGYHSLQRLHHADLDTPFPVLFNERVAFPSLKFLIISGLDNVKKIWHNQIPQDSFSKLEVVKVASCGELLNIFPSCVLKRSQSLRLMEVVDCSLLEEVFDVEGTNVNEGVTVTHLSRLILRLLPKVEKIWNKDPHGILNFQNLKSIFIDKCQSLKNLFPASLVKDLVQLEKLKLRSCGIEEIVAKDNEAETAAKFVFPKVTSLKLFHLHQLRSFYPGAHTSQWPLLKELIVRACDKVNVFASETPTFQRRHHEGSFDMPILQPLFLLQQVGFPYLEELILDDNGNTEIWQEQFPMDSFPRLRCLNVRGYGDILVVIPSFMLQRLHNLEKLDVRRCSSVKEIFQLEGLDEENQAQRLGRLREIILGSLPALTHLWKENSKSGLDLQSLESLEVWSCNSLISLVPCSVSFQNLDTLDVWSCSSLRSLISPSVAKSLVKLRKLKIGGSHMMEEVVANEGGEVVDEIAFYKLQHMVLLCLPNLTSFNSGGYIFSFPSLEHMVVEECPKMKIFSPSFVTTPKLERVEVADDEWHWHNDLNTTIHYLFKKTHEIVSGIVSNVASALVKWLWSLKSTTNIDGRPKLVVGLPEGGYNIARGKWGRGEGHVDGPIQDTKVSNDFDKVYIGSSCSLMVIDKVLK</sequence>
<proteinExistence type="inferred from homology"/>
<dbReference type="GO" id="GO:0005524">
    <property type="term" value="F:ATP binding"/>
    <property type="evidence" value="ECO:0007669"/>
    <property type="project" value="UniProtKB-KW"/>
</dbReference>
<dbReference type="Gene3D" id="3.40.50.300">
    <property type="entry name" value="P-loop containing nucleotide triphosphate hydrolases"/>
    <property type="match status" value="1"/>
</dbReference>
<evidence type="ECO:0000313" key="8">
    <source>
        <dbReference type="EMBL" id="CAN83232.1"/>
    </source>
</evidence>
<dbReference type="FunFam" id="3.40.50.300:FF:001091">
    <property type="entry name" value="Probable disease resistance protein At1g61300"/>
    <property type="match status" value="1"/>
</dbReference>
<keyword evidence="2" id="KW-0547">Nucleotide-binding</keyword>
<dbReference type="InterPro" id="IPR050905">
    <property type="entry name" value="Plant_NBS-LRR"/>
</dbReference>
<feature type="coiled-coil region" evidence="5">
    <location>
        <begin position="27"/>
        <end position="61"/>
    </location>
</feature>
<feature type="domain" description="Disease resistance protein At4g27190-like leucine-rich repeats" evidence="7">
    <location>
        <begin position="1335"/>
        <end position="1466"/>
    </location>
</feature>